<dbReference type="CDD" id="cd01679">
    <property type="entry name" value="RNR_I"/>
    <property type="match status" value="1"/>
</dbReference>
<dbReference type="EC" id="1.17.4.1" evidence="2 6"/>
<organism evidence="9 10">
    <name type="scientific">Zygosaccharomyces bailii (strain CLIB 213 / ATCC 58445 / CBS 680 / BCRC 21525 / NBRC 1098 / NCYC 1416 / NRRL Y-2227)</name>
    <dbReference type="NCBI Taxonomy" id="1333698"/>
    <lineage>
        <taxon>Eukaryota</taxon>
        <taxon>Fungi</taxon>
        <taxon>Dikarya</taxon>
        <taxon>Ascomycota</taxon>
        <taxon>Saccharomycotina</taxon>
        <taxon>Saccharomycetes</taxon>
        <taxon>Saccharomycetales</taxon>
        <taxon>Saccharomycetaceae</taxon>
        <taxon>Zygosaccharomyces</taxon>
    </lineage>
</organism>
<evidence type="ECO:0000313" key="9">
    <source>
        <dbReference type="EMBL" id="CDF91267.1"/>
    </source>
</evidence>
<evidence type="ECO:0000313" key="10">
    <source>
        <dbReference type="Proteomes" id="UP000019375"/>
    </source>
</evidence>
<dbReference type="InterPro" id="IPR008926">
    <property type="entry name" value="RNR_R1-su_N"/>
</dbReference>
<comment type="function">
    <text evidence="5 6">Provides the precursors necessary for DNA synthesis. Catalyzes the biosynthesis of deoxyribonucleotides from the corresponding ribonucleotides.</text>
</comment>
<proteinExistence type="inferred from homology"/>
<dbReference type="InterPro" id="IPR000788">
    <property type="entry name" value="RNR_lg_C"/>
</dbReference>
<evidence type="ECO:0000256" key="2">
    <source>
        <dbReference type="ARBA" id="ARBA00012274"/>
    </source>
</evidence>
<comment type="similarity">
    <text evidence="1 6">Belongs to the ribonucleoside diphosphate reductase large chain family.</text>
</comment>
<dbReference type="SUPFAM" id="SSF51998">
    <property type="entry name" value="PFL-like glycyl radical enzymes"/>
    <property type="match status" value="1"/>
</dbReference>
<dbReference type="GO" id="GO:0005524">
    <property type="term" value="F:ATP binding"/>
    <property type="evidence" value="ECO:0007669"/>
    <property type="project" value="InterPro"/>
</dbReference>
<evidence type="ECO:0000256" key="3">
    <source>
        <dbReference type="ARBA" id="ARBA00023002"/>
    </source>
</evidence>
<dbReference type="PRINTS" id="PR01183">
    <property type="entry name" value="RIBORDTASEM1"/>
</dbReference>
<sequence>MTNMGHSGSDGDTRLKPTYNPAVLRKELRELSFGLDMKYINIENIMEKVARGIPDCVDWLQVIQYTAETLASLTSMHPDHSTLAARLEVSQLHQFLKNTTFTENLGKLRTISRVDTRKGEMPNKRQRIHRAPQKGVISQDFYEMALKHEKRLNKAIVHERDFYFTYFGWKTLCQSYLVKKDTAQIHETPQFMFMRVALAIHGPFGDIDAVLNTYELMSQKFFIHASPTLFNAGTVNQYLSSCFLVSMKEDSIDGIFKTLHETALISKASGGIGIHVSNIRGSGAYVSGSNGVSNGLVPMLRVFNNTARYVDQGGNKRPGAYCIYLEPWHSDVFDFLQLRKNHGKEELRARDLFLALWIPDLFMKRVQSNGEWCLFSPDEAPGLNDVYGEEFEELYEKYETTPELPVKRIKAQKLWSEILQSQVETGGPFMLYKDVCNSKSNQKNLGTIKSSNLCCEIVEYSSENETAVCNLASVALPSFIVQIANKGSIFDFAKLHSVVKTVTKNLDRVIDICKYPTPQTEYSNRKNRPLAIGVQGLADVFLILKIPFESLEATVLNKQIFETIYHAAVETSIELAVKHGSYESFQGSPASEGKLQFDLWDLNEKNYEFLYHDWGSLKKRIQNGAGLRNSLLVGPMPTASTSQILGFTESFEPMTSNVYSRRVLSGEFINVNQYMVRHFSQLGIWDEKLKNRIVADNGSIQNVQGLPDWIKHIYKTVWEIRQRCLIDMARDRSPFIDQSQSLNLFMKAPTMGKLTSMHFYAWKQGLKTGMYYLRTQAASAAIQFTINEENTLVGPVMLNEAEADGRLSMGTVLGRYPESSLTRRHIEFFSRVGTSIENTEKDKTEQNTMNWGEDTYGIHDKTPLFCAVAKDNQFCDSCSG</sequence>
<comment type="catalytic activity">
    <reaction evidence="6">
        <text>a 2'-deoxyribonucleoside 5'-diphosphate + [thioredoxin]-disulfide + H2O = a ribonucleoside 5'-diphosphate + [thioredoxin]-dithiol</text>
        <dbReference type="Rhea" id="RHEA:23252"/>
        <dbReference type="Rhea" id="RHEA-COMP:10698"/>
        <dbReference type="Rhea" id="RHEA-COMP:10700"/>
        <dbReference type="ChEBI" id="CHEBI:15377"/>
        <dbReference type="ChEBI" id="CHEBI:29950"/>
        <dbReference type="ChEBI" id="CHEBI:50058"/>
        <dbReference type="ChEBI" id="CHEBI:57930"/>
        <dbReference type="ChEBI" id="CHEBI:73316"/>
        <dbReference type="EC" id="1.17.4.1"/>
    </reaction>
</comment>
<dbReference type="PANTHER" id="PTHR11573:SF28">
    <property type="entry name" value="RIBONUCLEOSIDE-DIPHOSPHATE REDUCTASE"/>
    <property type="match status" value="1"/>
</dbReference>
<dbReference type="EMBL" id="HG316463">
    <property type="protein sequence ID" value="CDF91267.1"/>
    <property type="molecule type" value="Genomic_DNA"/>
</dbReference>
<dbReference type="Gene3D" id="3.20.70.20">
    <property type="match status" value="1"/>
</dbReference>
<accession>A0A8J2T936</accession>
<name>A0A8J2T936_ZYGB2</name>
<protein>
    <recommendedName>
        <fullName evidence="2 6">Ribonucleoside-diphosphate reductase</fullName>
        <ecNumber evidence="2 6">1.17.4.1</ecNumber>
    </recommendedName>
</protein>
<dbReference type="Proteomes" id="UP000019375">
    <property type="component" value="Unassembled WGS sequence"/>
</dbReference>
<keyword evidence="3 6" id="KW-0560">Oxidoreductase</keyword>
<dbReference type="InterPro" id="IPR013346">
    <property type="entry name" value="NrdE_NrdA_C"/>
</dbReference>
<evidence type="ECO:0000256" key="6">
    <source>
        <dbReference type="RuleBase" id="RU003410"/>
    </source>
</evidence>
<dbReference type="UniPathway" id="UPA00326"/>
<dbReference type="InterPro" id="IPR039718">
    <property type="entry name" value="Rrm1"/>
</dbReference>
<dbReference type="InterPro" id="IPR013509">
    <property type="entry name" value="RNR_lsu_N"/>
</dbReference>
<dbReference type="GO" id="GO:0004748">
    <property type="term" value="F:ribonucleoside-diphosphate reductase activity, thioredoxin disulfide as acceptor"/>
    <property type="evidence" value="ECO:0007669"/>
    <property type="project" value="UniProtKB-EC"/>
</dbReference>
<evidence type="ECO:0000256" key="5">
    <source>
        <dbReference type="ARBA" id="ARBA00024942"/>
    </source>
</evidence>
<dbReference type="AlphaFoldDB" id="A0A8J2T936"/>
<dbReference type="Pfam" id="PF00317">
    <property type="entry name" value="Ribonuc_red_lgN"/>
    <property type="match status" value="1"/>
</dbReference>
<dbReference type="PANTHER" id="PTHR11573">
    <property type="entry name" value="RIBONUCLEOSIDE-DIPHOSPHATE REDUCTASE LARGE CHAIN"/>
    <property type="match status" value="1"/>
</dbReference>
<dbReference type="SUPFAM" id="SSF48168">
    <property type="entry name" value="R1 subunit of ribonucleotide reductase, N-terminal domain"/>
    <property type="match status" value="1"/>
</dbReference>
<dbReference type="GO" id="GO:0009263">
    <property type="term" value="P:deoxyribonucleotide biosynthetic process"/>
    <property type="evidence" value="ECO:0007669"/>
    <property type="project" value="UniProtKB-KW"/>
</dbReference>
<dbReference type="Pfam" id="PF02867">
    <property type="entry name" value="Ribonuc_red_lgC"/>
    <property type="match status" value="1"/>
</dbReference>
<reference evidence="10" key="1">
    <citation type="journal article" date="2013" name="Genome Announc.">
        <title>Genome sequence of the food spoilage yeast Zygosaccharomyces bailii CLIB 213(T).</title>
        <authorList>
            <person name="Galeote V."/>
            <person name="Bigey F."/>
            <person name="Devillers H."/>
            <person name="Neuveglise C."/>
            <person name="Dequin S."/>
        </authorList>
    </citation>
    <scope>NUCLEOTIDE SEQUENCE [LARGE SCALE GENOMIC DNA]</scope>
    <source>
        <strain evidence="10">CLIB 213 / ATCC 58445 / CBS 680 / CCRC 21525 / NBRC 1098 / NCYC 1416 / NRRL Y-2227</strain>
    </source>
</reference>
<feature type="domain" description="Ribonucleotide reductase large subunit C-terminal" evidence="8">
    <location>
        <begin position="240"/>
        <end position="772"/>
    </location>
</feature>
<gene>
    <name evidence="9" type="ORF">BN860_03466g</name>
</gene>
<dbReference type="OrthoDB" id="3000483at2759"/>
<dbReference type="NCBIfam" id="TIGR02506">
    <property type="entry name" value="NrdE_NrdA"/>
    <property type="match status" value="1"/>
</dbReference>
<dbReference type="GO" id="GO:0005971">
    <property type="term" value="C:ribonucleoside-diphosphate reductase complex"/>
    <property type="evidence" value="ECO:0007669"/>
    <property type="project" value="TreeGrafter"/>
</dbReference>
<evidence type="ECO:0000259" key="8">
    <source>
        <dbReference type="Pfam" id="PF02867"/>
    </source>
</evidence>
<keyword evidence="10" id="KW-1185">Reference proteome</keyword>
<keyword evidence="4 6" id="KW-0215">Deoxyribonucleotide synthesis</keyword>
<feature type="domain" description="Ribonucleotide reductase large subunit N-terminal" evidence="7">
    <location>
        <begin position="164"/>
        <end position="236"/>
    </location>
</feature>
<evidence type="ECO:0000259" key="7">
    <source>
        <dbReference type="Pfam" id="PF00317"/>
    </source>
</evidence>
<evidence type="ECO:0000256" key="1">
    <source>
        <dbReference type="ARBA" id="ARBA00010406"/>
    </source>
</evidence>
<evidence type="ECO:0000256" key="4">
    <source>
        <dbReference type="ARBA" id="ARBA00023116"/>
    </source>
</evidence>